<evidence type="ECO:0000256" key="3">
    <source>
        <dbReference type="ARBA" id="ARBA00022723"/>
    </source>
</evidence>
<gene>
    <name evidence="8" type="ORF">DFL_007112</name>
</gene>
<keyword evidence="2" id="KW-0436">Ligase</keyword>
<dbReference type="PANTHER" id="PTHR11136:SF0">
    <property type="entry name" value="DIHYDROFOLATE SYNTHETASE-RELATED"/>
    <property type="match status" value="1"/>
</dbReference>
<evidence type="ECO:0000259" key="7">
    <source>
        <dbReference type="Pfam" id="PF08245"/>
    </source>
</evidence>
<dbReference type="AlphaFoldDB" id="A0A436ZVD6"/>
<evidence type="ECO:0000256" key="1">
    <source>
        <dbReference type="ARBA" id="ARBA00008276"/>
    </source>
</evidence>
<evidence type="ECO:0000313" key="9">
    <source>
        <dbReference type="Proteomes" id="UP000283090"/>
    </source>
</evidence>
<name>A0A436ZVD6_ARTFL</name>
<dbReference type="Gene3D" id="3.40.1190.10">
    <property type="entry name" value="Mur-like, catalytic domain"/>
    <property type="match status" value="1"/>
</dbReference>
<protein>
    <recommendedName>
        <fullName evidence="7">Mur ligase central domain-containing protein</fullName>
    </recommendedName>
</protein>
<feature type="domain" description="Mur ligase central" evidence="7">
    <location>
        <begin position="121"/>
        <end position="276"/>
    </location>
</feature>
<dbReference type="Proteomes" id="UP000283090">
    <property type="component" value="Unassembled WGS sequence"/>
</dbReference>
<dbReference type="GO" id="GO:0005524">
    <property type="term" value="F:ATP binding"/>
    <property type="evidence" value="ECO:0007669"/>
    <property type="project" value="UniProtKB-KW"/>
</dbReference>
<dbReference type="PROSITE" id="PS01012">
    <property type="entry name" value="FOLYLPOLYGLU_SYNT_2"/>
    <property type="match status" value="1"/>
</dbReference>
<dbReference type="GO" id="GO:0005739">
    <property type="term" value="C:mitochondrion"/>
    <property type="evidence" value="ECO:0007669"/>
    <property type="project" value="TreeGrafter"/>
</dbReference>
<proteinExistence type="inferred from homology"/>
<evidence type="ECO:0000256" key="2">
    <source>
        <dbReference type="ARBA" id="ARBA00022598"/>
    </source>
</evidence>
<dbReference type="SUPFAM" id="SSF53244">
    <property type="entry name" value="MurD-like peptide ligases, peptide-binding domain"/>
    <property type="match status" value="1"/>
</dbReference>
<keyword evidence="9" id="KW-1185">Reference proteome</keyword>
<dbReference type="VEuPathDB" id="FungiDB:DFL_007112"/>
<reference evidence="8 9" key="1">
    <citation type="submission" date="2019-01" db="EMBL/GenBank/DDBJ databases">
        <title>Intercellular communication is required for trap formation in the nematode-trapping fungus Duddingtonia flagrans.</title>
        <authorList>
            <person name="Youssar L."/>
            <person name="Wernet V."/>
            <person name="Hensel N."/>
            <person name="Hildebrandt H.-G."/>
            <person name="Fischer R."/>
        </authorList>
    </citation>
    <scope>NUCLEOTIDE SEQUENCE [LARGE SCALE GENOMIC DNA]</scope>
    <source>
        <strain evidence="8 9">CBS H-5679</strain>
    </source>
</reference>
<dbReference type="InterPro" id="IPR018109">
    <property type="entry name" value="Folylpolyglutamate_synth_CS"/>
</dbReference>
<dbReference type="GO" id="GO:0005829">
    <property type="term" value="C:cytosol"/>
    <property type="evidence" value="ECO:0007669"/>
    <property type="project" value="TreeGrafter"/>
</dbReference>
<comment type="caution">
    <text evidence="8">The sequence shown here is derived from an EMBL/GenBank/DDBJ whole genome shotgun (WGS) entry which is preliminary data.</text>
</comment>
<dbReference type="InterPro" id="IPR001645">
    <property type="entry name" value="Folylpolyglutamate_synth"/>
</dbReference>
<dbReference type="GO" id="GO:0046872">
    <property type="term" value="F:metal ion binding"/>
    <property type="evidence" value="ECO:0007669"/>
    <property type="project" value="UniProtKB-KW"/>
</dbReference>
<dbReference type="Pfam" id="PF08245">
    <property type="entry name" value="Mur_ligase_M"/>
    <property type="match status" value="1"/>
</dbReference>
<keyword evidence="5" id="KW-0067">ATP-binding</keyword>
<dbReference type="NCBIfam" id="TIGR01499">
    <property type="entry name" value="folC"/>
    <property type="match status" value="1"/>
</dbReference>
<dbReference type="GO" id="GO:0004326">
    <property type="term" value="F:tetrahydrofolylpolyglutamate synthase activity"/>
    <property type="evidence" value="ECO:0007669"/>
    <property type="project" value="InterPro"/>
</dbReference>
<comment type="similarity">
    <text evidence="1">Belongs to the folylpolyglutamate synthase family.</text>
</comment>
<dbReference type="SUPFAM" id="SSF53623">
    <property type="entry name" value="MurD-like peptide ligases, catalytic domain"/>
    <property type="match status" value="1"/>
</dbReference>
<dbReference type="UniPathway" id="UPA00850"/>
<dbReference type="PANTHER" id="PTHR11136">
    <property type="entry name" value="FOLYLPOLYGLUTAMATE SYNTHASE-RELATED"/>
    <property type="match status" value="1"/>
</dbReference>
<accession>A0A436ZVD6</accession>
<evidence type="ECO:0000256" key="5">
    <source>
        <dbReference type="ARBA" id="ARBA00022840"/>
    </source>
</evidence>
<dbReference type="OrthoDB" id="5212574at2759"/>
<evidence type="ECO:0000256" key="4">
    <source>
        <dbReference type="ARBA" id="ARBA00022741"/>
    </source>
</evidence>
<dbReference type="GO" id="GO:0008841">
    <property type="term" value="F:dihydrofolate synthase activity"/>
    <property type="evidence" value="ECO:0007669"/>
    <property type="project" value="TreeGrafter"/>
</dbReference>
<dbReference type="STRING" id="97331.A0A436ZVD6"/>
<organism evidence="8 9">
    <name type="scientific">Arthrobotrys flagrans</name>
    <name type="common">Nematode-trapping fungus</name>
    <name type="synonym">Trichothecium flagrans</name>
    <dbReference type="NCBI Taxonomy" id="97331"/>
    <lineage>
        <taxon>Eukaryota</taxon>
        <taxon>Fungi</taxon>
        <taxon>Dikarya</taxon>
        <taxon>Ascomycota</taxon>
        <taxon>Pezizomycotina</taxon>
        <taxon>Orbiliomycetes</taxon>
        <taxon>Orbiliales</taxon>
        <taxon>Orbiliaceae</taxon>
        <taxon>Arthrobotrys</taxon>
    </lineage>
</organism>
<keyword evidence="6" id="KW-0460">Magnesium</keyword>
<keyword evidence="3" id="KW-0479">Metal-binding</keyword>
<dbReference type="InterPro" id="IPR013221">
    <property type="entry name" value="Mur_ligase_cen"/>
</dbReference>
<dbReference type="Gene3D" id="3.90.190.20">
    <property type="entry name" value="Mur ligase, C-terminal domain"/>
    <property type="match status" value="1"/>
</dbReference>
<dbReference type="EMBL" id="SAEB01000009">
    <property type="protein sequence ID" value="RVD82696.1"/>
    <property type="molecule type" value="Genomic_DNA"/>
</dbReference>
<dbReference type="GeneID" id="93589423"/>
<dbReference type="RefSeq" id="XP_067488240.1">
    <property type="nucleotide sequence ID" value="XM_067636645.1"/>
</dbReference>
<keyword evidence="4" id="KW-0547">Nucleotide-binding</keyword>
<dbReference type="InterPro" id="IPR036565">
    <property type="entry name" value="Mur-like_cat_sf"/>
</dbReference>
<sequence>MGSRIRTNDLIRPALGRQLYYPRSWPEKKFEFEGLKMEGSPSIIKISIKSRSLDTKCSQLRPSPTTPPITRQTLNPTPFVEATPQSSLSVLPSSKMGIDLALSRVLRLIPSSSLAWRALHVAGTNGKGSVCAYLSSALTSSGIRTGRFTSPHLIDRWDSISLNDKAVDSALFHETEALVKKRNQDENIGATEFEVLTATAFEIFSKEKVELAVVEVGLGGRLDATNVIKNPLVTVLTKIGMDHVDLLGDTVEKVAREKAGIMKPGAPCVVDASNPEGALSVINEVKEEVGAGELIIAAPEVDDVEDVPPSGDASAPLPSTTPNLVKIKTPTFGLQSYVPSLLGKYQHSNLACAIHALSVAAKTYPQITAETVKKGVSEAKNPGRLQWITVKSSIGKKQEMIIDGAHNPEAAVALGQFVDENLRARIQQRNVTWVVGISHGKDAKAILGEFLKEGDVVSTVEFGPVDGMPWVKAEESTLLAKEAEKLVGPKGLVRSWGSDLKGAVQWSCEVGCEGPIVIAGSLYLAGDVTRLSKAL</sequence>
<dbReference type="InterPro" id="IPR036615">
    <property type="entry name" value="Mur_ligase_C_dom_sf"/>
</dbReference>
<evidence type="ECO:0000313" key="8">
    <source>
        <dbReference type="EMBL" id="RVD82696.1"/>
    </source>
</evidence>
<evidence type="ECO:0000256" key="6">
    <source>
        <dbReference type="ARBA" id="ARBA00022842"/>
    </source>
</evidence>